<evidence type="ECO:0000313" key="2">
    <source>
        <dbReference type="Proteomes" id="UP000094020"/>
    </source>
</evidence>
<dbReference type="GeneID" id="30173297"/>
<keyword evidence="2" id="KW-1185">Reference proteome</keyword>
<reference evidence="1" key="1">
    <citation type="submission" date="2013-07" db="EMBL/GenBank/DDBJ databases">
        <authorList>
            <consortium name="The Broad Institute Genome Sequencing Platform"/>
            <person name="Cuomo C."/>
            <person name="Litvintseva A."/>
            <person name="Chen Y."/>
            <person name="Heitman J."/>
            <person name="Sun S."/>
            <person name="Springer D."/>
            <person name="Dromer F."/>
            <person name="Young S.K."/>
            <person name="Zeng Q."/>
            <person name="Gargeya S."/>
            <person name="Fitzgerald M."/>
            <person name="Abouelleil A."/>
            <person name="Alvarado L."/>
            <person name="Berlin A.M."/>
            <person name="Chapman S.B."/>
            <person name="Dewar J."/>
            <person name="Goldberg J."/>
            <person name="Griggs A."/>
            <person name="Gujja S."/>
            <person name="Hansen M."/>
            <person name="Howarth C."/>
            <person name="Imamovic A."/>
            <person name="Larimer J."/>
            <person name="McCowan C."/>
            <person name="Murphy C."/>
            <person name="Pearson M."/>
            <person name="Priest M."/>
            <person name="Roberts A."/>
            <person name="Saif S."/>
            <person name="Shea T."/>
            <person name="Sykes S."/>
            <person name="Wortman J."/>
            <person name="Nusbaum C."/>
            <person name="Birren B."/>
        </authorList>
    </citation>
    <scope>NUCLEOTIDE SEQUENCE</scope>
    <source>
        <strain evidence="1">CBS 10737</strain>
    </source>
</reference>
<evidence type="ECO:0000313" key="1">
    <source>
        <dbReference type="EMBL" id="WWC72145.1"/>
    </source>
</evidence>
<protein>
    <submittedName>
        <fullName evidence="1">Uncharacterized protein</fullName>
    </submittedName>
</protein>
<dbReference type="AlphaFoldDB" id="A0AAJ8LAL7"/>
<dbReference type="KEGG" id="kpin:30173297"/>
<proteinExistence type="predicted"/>
<gene>
    <name evidence="1" type="ORF">I206_106105</name>
</gene>
<reference evidence="1" key="2">
    <citation type="submission" date="2024-02" db="EMBL/GenBank/DDBJ databases">
        <title>Comparative genomics of Cryptococcus and Kwoniella reveals pathogenesis evolution and contrasting modes of karyotype evolution via chromosome fusion or intercentromeric recombination.</title>
        <authorList>
            <person name="Coelho M.A."/>
            <person name="David-Palma M."/>
            <person name="Shea T."/>
            <person name="Bowers K."/>
            <person name="McGinley-Smith S."/>
            <person name="Mohammad A.W."/>
            <person name="Gnirke A."/>
            <person name="Yurkov A.M."/>
            <person name="Nowrousian M."/>
            <person name="Sun S."/>
            <person name="Cuomo C.A."/>
            <person name="Heitman J."/>
        </authorList>
    </citation>
    <scope>NUCLEOTIDE SEQUENCE</scope>
    <source>
        <strain evidence="1">CBS 10737</strain>
    </source>
</reference>
<sequence length="75" mass="8448">MIAVEDGDNLTVPLGFYPSKDEPTDVVEKIQQAIKAIPRHHGWAAARADLNDPENLKQYEDVYQRTADYFAAVKC</sequence>
<dbReference type="RefSeq" id="XP_070059344.1">
    <property type="nucleotide sequence ID" value="XM_070203243.1"/>
</dbReference>
<dbReference type="PANTHER" id="PTHR47668">
    <property type="entry name" value="DIENELACTONE HYDROLASE FAMILY PROTEIN (AFU_ORTHOLOGUE AFUA_6G01940)"/>
    <property type="match status" value="1"/>
</dbReference>
<dbReference type="PANTHER" id="PTHR47668:SF1">
    <property type="entry name" value="DIENELACTONE HYDROLASE DOMAIN-CONTAINING PROTEIN-RELATED"/>
    <property type="match status" value="1"/>
</dbReference>
<organism evidence="1 2">
    <name type="scientific">Kwoniella pini CBS 10737</name>
    <dbReference type="NCBI Taxonomy" id="1296096"/>
    <lineage>
        <taxon>Eukaryota</taxon>
        <taxon>Fungi</taxon>
        <taxon>Dikarya</taxon>
        <taxon>Basidiomycota</taxon>
        <taxon>Agaricomycotina</taxon>
        <taxon>Tremellomycetes</taxon>
        <taxon>Tremellales</taxon>
        <taxon>Cryptococcaceae</taxon>
        <taxon>Kwoniella</taxon>
    </lineage>
</organism>
<accession>A0AAJ8LAL7</accession>
<dbReference type="EMBL" id="CP144526">
    <property type="protein sequence ID" value="WWC72145.1"/>
    <property type="molecule type" value="Genomic_DNA"/>
</dbReference>
<name>A0AAJ8LAL7_9TREE</name>
<dbReference type="Proteomes" id="UP000094020">
    <property type="component" value="Chromosome 8"/>
</dbReference>